<reference evidence="2 3" key="1">
    <citation type="journal article" date="2016" name="Nat. Commun.">
        <title>Thousands of microbial genomes shed light on interconnected biogeochemical processes in an aquifer system.</title>
        <authorList>
            <person name="Anantharaman K."/>
            <person name="Brown C.T."/>
            <person name="Hug L.A."/>
            <person name="Sharon I."/>
            <person name="Castelle C.J."/>
            <person name="Probst A.J."/>
            <person name="Thomas B.C."/>
            <person name="Singh A."/>
            <person name="Wilkins M.J."/>
            <person name="Karaoz U."/>
            <person name="Brodie E.L."/>
            <person name="Williams K.H."/>
            <person name="Hubbard S.S."/>
            <person name="Banfield J.F."/>
        </authorList>
    </citation>
    <scope>NUCLEOTIDE SEQUENCE [LARGE SCALE GENOMIC DNA]</scope>
</reference>
<gene>
    <name evidence="2" type="ORF">A2845_06210</name>
</gene>
<keyword evidence="1" id="KW-0472">Membrane</keyword>
<accession>A0A1G2D0R7</accession>
<protein>
    <recommendedName>
        <fullName evidence="4">DUF11 domain-containing protein</fullName>
    </recommendedName>
</protein>
<proteinExistence type="predicted"/>
<organism evidence="2 3">
    <name type="scientific">Candidatus Lloydbacteria bacterium RIFCSPHIGHO2_01_FULL_49_22</name>
    <dbReference type="NCBI Taxonomy" id="1798658"/>
    <lineage>
        <taxon>Bacteria</taxon>
        <taxon>Candidatus Lloydiibacteriota</taxon>
    </lineage>
</organism>
<sequence>MDTEYEKSRLERTKRGLYKPGEEAVGEKYAELSPSRVDVENDWGDTEIITERKERSQKPGINFFLKLLVLIAVLTAVSSGAFLLYQYFDPLRQVSDKNIFITFETPVGVNPGVPADIVVHIANQNRVGLEYANLTLFYPSGTRDGANSDKDLRDQKRVLGVIKAGESIEFRGNAIFLGEENETKDIRAVLEYRFEGVNSILTKEESRPIRILAAPVNLVVNALKEINSGQRFDLLISAISNTVIPLRDVFIVVEYPQGFTFIGAEPKPTFGNNIWRIGTLSPSGKFPIVINGILEGADTEQRVFHTNIGVGSNKTEREIATLYGKVVSEVTVKRPFIGITLAINGKPAGDALASYGSRIEGVITWKNNLPTRIINAQIEVSFRGTALDRSSVGAANGGFYRSLDNTIFWDERGDQTLTALESGESGAVRFFLTPLPAVAGNQVTTNPVITAEVTVRGKRLSDDPTKVPEEIKTVMSQTVRMSSEAQFVARGVHFVGPFVNSGPIPPKVEQETTYTIIWSVVNTSNNIVDARVRGVIPPYVKWYGAVSPSTEKVTFDQTTNEIIWLPGSIPAGTGITKPPREVAFQLVILPSLSQVSFTPVLINGMQLTATDSFTNTEIVKKVKDVTIELPSDPKAPPESGVVVE</sequence>
<dbReference type="Proteomes" id="UP000177122">
    <property type="component" value="Unassembled WGS sequence"/>
</dbReference>
<keyword evidence="1" id="KW-0812">Transmembrane</keyword>
<dbReference type="EMBL" id="MHLI01000002">
    <property type="protein sequence ID" value="OGZ06481.1"/>
    <property type="molecule type" value="Genomic_DNA"/>
</dbReference>
<name>A0A1G2D0R7_9BACT</name>
<keyword evidence="1" id="KW-1133">Transmembrane helix</keyword>
<evidence type="ECO:0008006" key="4">
    <source>
        <dbReference type="Google" id="ProtNLM"/>
    </source>
</evidence>
<feature type="transmembrane region" description="Helical" evidence="1">
    <location>
        <begin position="63"/>
        <end position="88"/>
    </location>
</feature>
<dbReference type="AlphaFoldDB" id="A0A1G2D0R7"/>
<evidence type="ECO:0000313" key="3">
    <source>
        <dbReference type="Proteomes" id="UP000177122"/>
    </source>
</evidence>
<comment type="caution">
    <text evidence="2">The sequence shown here is derived from an EMBL/GenBank/DDBJ whole genome shotgun (WGS) entry which is preliminary data.</text>
</comment>
<evidence type="ECO:0000256" key="1">
    <source>
        <dbReference type="SAM" id="Phobius"/>
    </source>
</evidence>
<evidence type="ECO:0000313" key="2">
    <source>
        <dbReference type="EMBL" id="OGZ06481.1"/>
    </source>
</evidence>